<feature type="domain" description="NAD(P)-binding" evidence="1">
    <location>
        <begin position="4"/>
        <end position="303"/>
    </location>
</feature>
<sequence>MKALIIGAAGFVGGYLIRELKAAGWEVHATCLPNEEIKEECFTYPLDILKKEDISPLLDDIKPDVVYHLAAQSSVSVSWKRPQLTAEINVVGSINVLEAVRDAERKDMRLVLIGSGEEYGYIREGACPLSESEPLNPGNIYAATKACQDMLGKIYARAYKMDIILVRAFNHSGPAQSNIFVISDFCRQIAEIEKGMKEPVISVGNLSAKRDFTDVRDVVRAYRLLGEKGVSGSVYNVGRGKAVEIQYILDTALSYANQPIEVKRDPARMRASDIPLIEPDVSHIHADTGWCAEITMEQTIKDTLDYWRKKLMSYGTSIGTEP</sequence>
<proteinExistence type="predicted"/>
<dbReference type="Gene3D" id="3.40.50.720">
    <property type="entry name" value="NAD(P)-binding Rossmann-like Domain"/>
    <property type="match status" value="1"/>
</dbReference>
<dbReference type="AlphaFoldDB" id="A0A1M7GIN8"/>
<name>A0A1M7GIN8_RUMFL</name>
<evidence type="ECO:0000259" key="1">
    <source>
        <dbReference type="Pfam" id="PF16363"/>
    </source>
</evidence>
<dbReference type="CDD" id="cd05260">
    <property type="entry name" value="GDP_MD_SDR_e"/>
    <property type="match status" value="1"/>
</dbReference>
<organism evidence="2 3">
    <name type="scientific">Ruminococcus flavefaciens</name>
    <dbReference type="NCBI Taxonomy" id="1265"/>
    <lineage>
        <taxon>Bacteria</taxon>
        <taxon>Bacillati</taxon>
        <taxon>Bacillota</taxon>
        <taxon>Clostridia</taxon>
        <taxon>Eubacteriales</taxon>
        <taxon>Oscillospiraceae</taxon>
        <taxon>Ruminococcus</taxon>
    </lineage>
</organism>
<dbReference type="Proteomes" id="UP000184394">
    <property type="component" value="Unassembled WGS sequence"/>
</dbReference>
<evidence type="ECO:0000313" key="3">
    <source>
        <dbReference type="Proteomes" id="UP000184394"/>
    </source>
</evidence>
<dbReference type="EMBL" id="FRCT01000001">
    <property type="protein sequence ID" value="SHM16143.1"/>
    <property type="molecule type" value="Genomic_DNA"/>
</dbReference>
<dbReference type="SUPFAM" id="SSF51735">
    <property type="entry name" value="NAD(P)-binding Rossmann-fold domains"/>
    <property type="match status" value="1"/>
</dbReference>
<dbReference type="PANTHER" id="PTHR43000">
    <property type="entry name" value="DTDP-D-GLUCOSE 4,6-DEHYDRATASE-RELATED"/>
    <property type="match status" value="1"/>
</dbReference>
<reference evidence="2 3" key="1">
    <citation type="submission" date="2016-11" db="EMBL/GenBank/DDBJ databases">
        <authorList>
            <person name="Jaros S."/>
            <person name="Januszkiewicz K."/>
            <person name="Wedrychowicz H."/>
        </authorList>
    </citation>
    <scope>NUCLEOTIDE SEQUENCE [LARGE SCALE GENOMIC DNA]</scope>
    <source>
        <strain evidence="2 3">Y1</strain>
    </source>
</reference>
<dbReference type="Pfam" id="PF16363">
    <property type="entry name" value="GDP_Man_Dehyd"/>
    <property type="match status" value="1"/>
</dbReference>
<protein>
    <submittedName>
        <fullName evidence="2">GDPmannose 4,6-dehydratase</fullName>
    </submittedName>
</protein>
<dbReference type="InterPro" id="IPR036291">
    <property type="entry name" value="NAD(P)-bd_dom_sf"/>
</dbReference>
<accession>A0A1M7GIN8</accession>
<dbReference type="Gene3D" id="3.90.25.10">
    <property type="entry name" value="UDP-galactose 4-epimerase, domain 1"/>
    <property type="match status" value="1"/>
</dbReference>
<dbReference type="RefSeq" id="WP_072948041.1">
    <property type="nucleotide sequence ID" value="NZ_FRCT01000001.1"/>
</dbReference>
<gene>
    <name evidence="2" type="ORF">SAMN04487860_101328</name>
</gene>
<evidence type="ECO:0000313" key="2">
    <source>
        <dbReference type="EMBL" id="SHM16143.1"/>
    </source>
</evidence>
<dbReference type="OrthoDB" id="9779041at2"/>
<dbReference type="InterPro" id="IPR016040">
    <property type="entry name" value="NAD(P)-bd_dom"/>
</dbReference>